<comment type="caution">
    <text evidence="5">The sequence shown here is derived from an EMBL/GenBank/DDBJ whole genome shotgun (WGS) entry which is preliminary data.</text>
</comment>
<evidence type="ECO:0000256" key="1">
    <source>
        <dbReference type="ARBA" id="ARBA00001933"/>
    </source>
</evidence>
<dbReference type="Proteomes" id="UP000634043">
    <property type="component" value="Unassembled WGS sequence"/>
</dbReference>
<dbReference type="InterPro" id="IPR036052">
    <property type="entry name" value="TrpB-like_PALP_sf"/>
</dbReference>
<evidence type="ECO:0000313" key="5">
    <source>
        <dbReference type="EMBL" id="GGG31522.1"/>
    </source>
</evidence>
<dbReference type="PANTHER" id="PTHR43780:SF2">
    <property type="entry name" value="1-AMINOCYCLOPROPANE-1-CARBOXYLATE DEAMINASE-RELATED"/>
    <property type="match status" value="1"/>
</dbReference>
<evidence type="ECO:0000259" key="4">
    <source>
        <dbReference type="Pfam" id="PF00291"/>
    </source>
</evidence>
<evidence type="ECO:0000256" key="2">
    <source>
        <dbReference type="ARBA" id="ARBA00008639"/>
    </source>
</evidence>
<accession>A0ABQ1WK68</accession>
<dbReference type="Gene3D" id="3.40.50.1100">
    <property type="match status" value="2"/>
</dbReference>
<dbReference type="InterPro" id="IPR001926">
    <property type="entry name" value="TrpB-like_PALP"/>
</dbReference>
<sequence>MEAPLQQLHSKVWEEQGIALWVKREDLLHPTISGNKWRKLKYNLQEAKRLQHDTLLTFGGAYSNHIMAVAAAGQEFGFKTIGIIRGEEHLPLNPTLSFATAAGMELHYISREAYRQKTDAVYLEQLAGQFGHPYIIPEGGTNALAVKGCTEIVSDISVEFDYICCASGTGGTLAGIIAGLAGRRQVLGFPALKGGDFLKEEIEQLINRYSGQHYDNWQLITDYHFGGYAKVKPELLDFMRSFQQEHSLPLEPVYTGKMFYGLVDLIQKGYFPEGSRIVAVHTGGLQGNAGFKERLGLEV</sequence>
<keyword evidence="6" id="KW-1185">Reference proteome</keyword>
<dbReference type="SUPFAM" id="SSF53686">
    <property type="entry name" value="Tryptophan synthase beta subunit-like PLP-dependent enzymes"/>
    <property type="match status" value="1"/>
</dbReference>
<keyword evidence="3" id="KW-0663">Pyridoxal phosphate</keyword>
<dbReference type="Pfam" id="PF00291">
    <property type="entry name" value="PALP"/>
    <property type="match status" value="1"/>
</dbReference>
<organism evidence="5 6">
    <name type="scientific">Pontibacter amylolyticus</name>
    <dbReference type="NCBI Taxonomy" id="1424080"/>
    <lineage>
        <taxon>Bacteria</taxon>
        <taxon>Pseudomonadati</taxon>
        <taxon>Bacteroidota</taxon>
        <taxon>Cytophagia</taxon>
        <taxon>Cytophagales</taxon>
        <taxon>Hymenobacteraceae</taxon>
        <taxon>Pontibacter</taxon>
    </lineage>
</organism>
<gene>
    <name evidence="5" type="primary">acdS</name>
    <name evidence="5" type="ORF">GCM10011323_38620</name>
</gene>
<name>A0ABQ1WK68_9BACT</name>
<comment type="similarity">
    <text evidence="2">Belongs to the ACC deaminase/D-cysteine desulfhydrase family.</text>
</comment>
<protein>
    <submittedName>
        <fullName evidence="5">1-aminocyclopropane-1-carboxylate deaminase</fullName>
    </submittedName>
</protein>
<dbReference type="RefSeq" id="WP_188503179.1">
    <property type="nucleotide sequence ID" value="NZ_BMFP01000010.1"/>
</dbReference>
<comment type="cofactor">
    <cofactor evidence="1">
        <name>pyridoxal 5'-phosphate</name>
        <dbReference type="ChEBI" id="CHEBI:597326"/>
    </cofactor>
</comment>
<dbReference type="PIRSF" id="PIRSF006278">
    <property type="entry name" value="ACCD_DCysDesulf"/>
    <property type="match status" value="1"/>
</dbReference>
<evidence type="ECO:0000313" key="6">
    <source>
        <dbReference type="Proteomes" id="UP000634043"/>
    </source>
</evidence>
<reference evidence="6" key="1">
    <citation type="journal article" date="2019" name="Int. J. Syst. Evol. Microbiol.">
        <title>The Global Catalogue of Microorganisms (GCM) 10K type strain sequencing project: providing services to taxonomists for standard genome sequencing and annotation.</title>
        <authorList>
            <consortium name="The Broad Institute Genomics Platform"/>
            <consortium name="The Broad Institute Genome Sequencing Center for Infectious Disease"/>
            <person name="Wu L."/>
            <person name="Ma J."/>
        </authorList>
    </citation>
    <scope>NUCLEOTIDE SEQUENCE [LARGE SCALE GENOMIC DNA]</scope>
    <source>
        <strain evidence="6">CGMCC 1.12749</strain>
    </source>
</reference>
<dbReference type="InterPro" id="IPR027278">
    <property type="entry name" value="ACCD_DCysDesulf"/>
</dbReference>
<dbReference type="PANTHER" id="PTHR43780">
    <property type="entry name" value="1-AMINOCYCLOPROPANE-1-CARBOXYLATE DEAMINASE-RELATED"/>
    <property type="match status" value="1"/>
</dbReference>
<dbReference type="EMBL" id="BMFP01000010">
    <property type="protein sequence ID" value="GGG31522.1"/>
    <property type="molecule type" value="Genomic_DNA"/>
</dbReference>
<proteinExistence type="inferred from homology"/>
<feature type="domain" description="Tryptophan synthase beta chain-like PALP" evidence="4">
    <location>
        <begin position="4"/>
        <end position="283"/>
    </location>
</feature>
<evidence type="ECO:0000256" key="3">
    <source>
        <dbReference type="ARBA" id="ARBA00022898"/>
    </source>
</evidence>